<gene>
    <name evidence="1" type="ORF">METZ01_LOCUS999</name>
</gene>
<name>A0A381N0V3_9ZZZZ</name>
<dbReference type="AlphaFoldDB" id="A0A381N0V3"/>
<organism evidence="1">
    <name type="scientific">marine metagenome</name>
    <dbReference type="NCBI Taxonomy" id="408172"/>
    <lineage>
        <taxon>unclassified sequences</taxon>
        <taxon>metagenomes</taxon>
        <taxon>ecological metagenomes</taxon>
    </lineage>
</organism>
<accession>A0A381N0V3</accession>
<evidence type="ECO:0000313" key="1">
    <source>
        <dbReference type="EMBL" id="SUZ48145.1"/>
    </source>
</evidence>
<dbReference type="EMBL" id="UINC01000055">
    <property type="protein sequence ID" value="SUZ48145.1"/>
    <property type="molecule type" value="Genomic_DNA"/>
</dbReference>
<proteinExistence type="predicted"/>
<reference evidence="1" key="1">
    <citation type="submission" date="2018-05" db="EMBL/GenBank/DDBJ databases">
        <authorList>
            <person name="Lanie J.A."/>
            <person name="Ng W.-L."/>
            <person name="Kazmierczak K.M."/>
            <person name="Andrzejewski T.M."/>
            <person name="Davidsen T.M."/>
            <person name="Wayne K.J."/>
            <person name="Tettelin H."/>
            <person name="Glass J.I."/>
            <person name="Rusch D."/>
            <person name="Podicherti R."/>
            <person name="Tsui H.-C.T."/>
            <person name="Winkler M.E."/>
        </authorList>
    </citation>
    <scope>NUCLEOTIDE SEQUENCE</scope>
</reference>
<protein>
    <submittedName>
        <fullName evidence="1">Uncharacterized protein</fullName>
    </submittedName>
</protein>
<dbReference type="InterPro" id="IPR008972">
    <property type="entry name" value="Cupredoxin"/>
</dbReference>
<dbReference type="SUPFAM" id="SSF49503">
    <property type="entry name" value="Cupredoxins"/>
    <property type="match status" value="1"/>
</dbReference>
<sequence length="202" mass="21045">MLKGCGGTTPTTLTRGAPLLKLLAVANAMASSLRLGAGAVASATRPTPLADHPPWFLGVLACLAVVGCGIETKTQLEISGVDSTDLHSEIAAAAQVVQLSGGRDVEHVVPPHLEIELGEWVQFVSLDRRVHTVSFVPDSLSPEALGYLADTGQLEGPPLLALGSRFLVDFRVAPAGRYVFSSTSHGDPVFGSITVREISADP</sequence>